<dbReference type="InterPro" id="IPR011032">
    <property type="entry name" value="GroES-like_sf"/>
</dbReference>
<gene>
    <name evidence="2" type="ORF">GCU60_04940</name>
</gene>
<accession>A0A6L9W0W3</accession>
<dbReference type="RefSeq" id="WP_163202793.1">
    <property type="nucleotide sequence ID" value="NZ_JAAGWG010000006.1"/>
</dbReference>
<feature type="compositionally biased region" description="Low complexity" evidence="1">
    <location>
        <begin position="10"/>
        <end position="23"/>
    </location>
</feature>
<sequence length="51" mass="5364">MRAGQITRSGGPEVPDVVDVPEPGAGPGQKAYDVSTAGMNYADTHHRLSRN</sequence>
<proteinExistence type="predicted"/>
<protein>
    <submittedName>
        <fullName evidence="2">Zn-dependent oxidoreductase</fullName>
    </submittedName>
</protein>
<organism evidence="2 3">
    <name type="scientific">Blastococcus saxobsidens</name>
    <dbReference type="NCBI Taxonomy" id="138336"/>
    <lineage>
        <taxon>Bacteria</taxon>
        <taxon>Bacillati</taxon>
        <taxon>Actinomycetota</taxon>
        <taxon>Actinomycetes</taxon>
        <taxon>Geodermatophilales</taxon>
        <taxon>Geodermatophilaceae</taxon>
        <taxon>Blastococcus</taxon>
    </lineage>
</organism>
<dbReference type="Gene3D" id="3.90.180.10">
    <property type="entry name" value="Medium-chain alcohol dehydrogenases, catalytic domain"/>
    <property type="match status" value="1"/>
</dbReference>
<evidence type="ECO:0000256" key="1">
    <source>
        <dbReference type="SAM" id="MobiDB-lite"/>
    </source>
</evidence>
<evidence type="ECO:0000313" key="3">
    <source>
        <dbReference type="Proteomes" id="UP000479241"/>
    </source>
</evidence>
<feature type="region of interest" description="Disordered" evidence="1">
    <location>
        <begin position="1"/>
        <end position="34"/>
    </location>
</feature>
<comment type="caution">
    <text evidence="2">The sequence shown here is derived from an EMBL/GenBank/DDBJ whole genome shotgun (WGS) entry which is preliminary data.</text>
</comment>
<dbReference type="EMBL" id="JAAGWG010000006">
    <property type="protein sequence ID" value="NEK85110.1"/>
    <property type="molecule type" value="Genomic_DNA"/>
</dbReference>
<evidence type="ECO:0000313" key="2">
    <source>
        <dbReference type="EMBL" id="NEK85110.1"/>
    </source>
</evidence>
<dbReference type="Proteomes" id="UP000479241">
    <property type="component" value="Unassembled WGS sequence"/>
</dbReference>
<name>A0A6L9W0W3_9ACTN</name>
<dbReference type="SUPFAM" id="SSF50129">
    <property type="entry name" value="GroES-like"/>
    <property type="match status" value="1"/>
</dbReference>
<reference evidence="2 3" key="1">
    <citation type="submission" date="2019-12" db="EMBL/GenBank/DDBJ databases">
        <title>the WGS of Blastococcus saxobsidens 67B17.</title>
        <authorList>
            <person name="Jiang Z."/>
        </authorList>
    </citation>
    <scope>NUCLEOTIDE SEQUENCE [LARGE SCALE GENOMIC DNA]</scope>
    <source>
        <strain evidence="2 3">67B17</strain>
    </source>
</reference>
<dbReference type="AlphaFoldDB" id="A0A6L9W0W3"/>